<evidence type="ECO:0000313" key="1">
    <source>
        <dbReference type="EMBL" id="JAE33055.1"/>
    </source>
</evidence>
<reference evidence="1" key="1">
    <citation type="submission" date="2014-09" db="EMBL/GenBank/DDBJ databases">
        <authorList>
            <person name="Magalhaes I.L.F."/>
            <person name="Oliveira U."/>
            <person name="Santos F.R."/>
            <person name="Vidigal T.H.D.A."/>
            <person name="Brescovit A.D."/>
            <person name="Santos A.J."/>
        </authorList>
    </citation>
    <scope>NUCLEOTIDE SEQUENCE</scope>
    <source>
        <tissue evidence="1">Shoot tissue taken approximately 20 cm above the soil surface</tissue>
    </source>
</reference>
<organism evidence="1">
    <name type="scientific">Arundo donax</name>
    <name type="common">Giant reed</name>
    <name type="synonym">Donax arundinaceus</name>
    <dbReference type="NCBI Taxonomy" id="35708"/>
    <lineage>
        <taxon>Eukaryota</taxon>
        <taxon>Viridiplantae</taxon>
        <taxon>Streptophyta</taxon>
        <taxon>Embryophyta</taxon>
        <taxon>Tracheophyta</taxon>
        <taxon>Spermatophyta</taxon>
        <taxon>Magnoliopsida</taxon>
        <taxon>Liliopsida</taxon>
        <taxon>Poales</taxon>
        <taxon>Poaceae</taxon>
        <taxon>PACMAD clade</taxon>
        <taxon>Arundinoideae</taxon>
        <taxon>Arundineae</taxon>
        <taxon>Arundo</taxon>
    </lineage>
</organism>
<dbReference type="AlphaFoldDB" id="A0A0A9H773"/>
<accession>A0A0A9H773</accession>
<sequence>MVMSRYSVYLCSKNNNRYVSFCNSFCMLTYYSLGYV</sequence>
<proteinExistence type="predicted"/>
<name>A0A0A9H773_ARUDO</name>
<dbReference type="EMBL" id="GBRH01164841">
    <property type="protein sequence ID" value="JAE33055.1"/>
    <property type="molecule type" value="Transcribed_RNA"/>
</dbReference>
<reference evidence="1" key="2">
    <citation type="journal article" date="2015" name="Data Brief">
        <title>Shoot transcriptome of the giant reed, Arundo donax.</title>
        <authorList>
            <person name="Barrero R.A."/>
            <person name="Guerrero F.D."/>
            <person name="Moolhuijzen P."/>
            <person name="Goolsby J.A."/>
            <person name="Tidwell J."/>
            <person name="Bellgard S.E."/>
            <person name="Bellgard M.I."/>
        </authorList>
    </citation>
    <scope>NUCLEOTIDE SEQUENCE</scope>
    <source>
        <tissue evidence="1">Shoot tissue taken approximately 20 cm above the soil surface</tissue>
    </source>
</reference>
<protein>
    <submittedName>
        <fullName evidence="1">Uncharacterized protein</fullName>
    </submittedName>
</protein>